<organism evidence="2 3">
    <name type="scientific">Pontibacterium sinense</name>
    <dbReference type="NCBI Taxonomy" id="2781979"/>
    <lineage>
        <taxon>Bacteria</taxon>
        <taxon>Pseudomonadati</taxon>
        <taxon>Pseudomonadota</taxon>
        <taxon>Gammaproteobacteria</taxon>
        <taxon>Oceanospirillales</taxon>
        <taxon>Oceanospirillaceae</taxon>
        <taxon>Pontibacterium</taxon>
    </lineage>
</organism>
<name>A0A8J7JYT5_9GAMM</name>
<feature type="transmembrane region" description="Helical" evidence="1">
    <location>
        <begin position="21"/>
        <end position="41"/>
    </location>
</feature>
<evidence type="ECO:0000256" key="1">
    <source>
        <dbReference type="SAM" id="Phobius"/>
    </source>
</evidence>
<gene>
    <name evidence="2" type="ORF">IOQ59_06055</name>
</gene>
<protein>
    <submittedName>
        <fullName evidence="2">Type II secretion system protein M</fullName>
    </submittedName>
</protein>
<keyword evidence="1" id="KW-0812">Transmembrane</keyword>
<keyword evidence="1" id="KW-0472">Membrane</keyword>
<comment type="caution">
    <text evidence="2">The sequence shown here is derived from an EMBL/GenBank/DDBJ whole genome shotgun (WGS) entry which is preliminary data.</text>
</comment>
<evidence type="ECO:0000313" key="2">
    <source>
        <dbReference type="EMBL" id="MBE9396824.1"/>
    </source>
</evidence>
<dbReference type="Proteomes" id="UP000640333">
    <property type="component" value="Unassembled WGS sequence"/>
</dbReference>
<dbReference type="AlphaFoldDB" id="A0A8J7JYT5"/>
<reference evidence="2" key="1">
    <citation type="submission" date="2020-10" db="EMBL/GenBank/DDBJ databases">
        <title>Bacterium isolated from coastal waters sediment.</title>
        <authorList>
            <person name="Chen R.-J."/>
            <person name="Lu D.-C."/>
            <person name="Zhu K.-L."/>
            <person name="Du Z.-J."/>
        </authorList>
    </citation>
    <scope>NUCLEOTIDE SEQUENCE</scope>
    <source>
        <strain evidence="2">N1Y112</strain>
    </source>
</reference>
<evidence type="ECO:0000313" key="3">
    <source>
        <dbReference type="Proteomes" id="UP000640333"/>
    </source>
</evidence>
<keyword evidence="3" id="KW-1185">Reference proteome</keyword>
<keyword evidence="1" id="KW-1133">Transmembrane helix</keyword>
<accession>A0A8J7JYT5</accession>
<dbReference type="RefSeq" id="WP_193952382.1">
    <property type="nucleotide sequence ID" value="NZ_JADEYS010000005.1"/>
</dbReference>
<sequence>MSNKAWRTVNDAWEKLTKRERLLLFFTASVLPLMLLFVMVLEPALDRMQGVDGQIASLEHSVRAQEKMLRMLQDADLPDPNAKAHRDLKALVNRLDVINSDVDRFARNLVGPEQMLGLLHSVLGPEKDLKLIEAYSLPVEPLVLNKETEGTEAPVAPRRLTADAEVRAREKAMQEAVIYIHPFEMQLQGSYEALYRYLQSIEALHQGFFWDRLEYTADKYPNATIRLRVHTLSTEESWLGA</sequence>
<dbReference type="EMBL" id="JADEYS010000005">
    <property type="protein sequence ID" value="MBE9396824.1"/>
    <property type="molecule type" value="Genomic_DNA"/>
</dbReference>
<proteinExistence type="predicted"/>